<evidence type="ECO:0000256" key="11">
    <source>
        <dbReference type="SAM" id="MobiDB-lite"/>
    </source>
</evidence>
<dbReference type="PROSITE" id="PS51826">
    <property type="entry name" value="PSBD"/>
    <property type="match status" value="1"/>
</dbReference>
<dbReference type="InterPro" id="IPR036625">
    <property type="entry name" value="E3-bd_dom_sf"/>
</dbReference>
<dbReference type="PANTHER" id="PTHR43178:SF5">
    <property type="entry name" value="LIPOAMIDE ACYLTRANSFERASE COMPONENT OF BRANCHED-CHAIN ALPHA-KETO ACID DEHYDROGENASE COMPLEX, MITOCHONDRIAL"/>
    <property type="match status" value="1"/>
</dbReference>
<comment type="similarity">
    <text evidence="3 10">Belongs to the 2-oxoacid dehydrogenase family.</text>
</comment>
<dbReference type="InterPro" id="IPR003016">
    <property type="entry name" value="2-oxoA_DH_lipoyl-BS"/>
</dbReference>
<dbReference type="InterPro" id="IPR050743">
    <property type="entry name" value="2-oxoacid_DH_E2_comp"/>
</dbReference>
<dbReference type="SUPFAM" id="SSF52777">
    <property type="entry name" value="CoA-dependent acyltransferases"/>
    <property type="match status" value="1"/>
</dbReference>
<dbReference type="EMBL" id="ML220129">
    <property type="protein sequence ID" value="TGZ79718.1"/>
    <property type="molecule type" value="Genomic_DNA"/>
</dbReference>
<evidence type="ECO:0000256" key="7">
    <source>
        <dbReference type="ARBA" id="ARBA00023128"/>
    </source>
</evidence>
<evidence type="ECO:0000256" key="6">
    <source>
        <dbReference type="ARBA" id="ARBA00022946"/>
    </source>
</evidence>
<keyword evidence="8 10" id="KW-0012">Acyltransferase</keyword>
<dbReference type="GO" id="GO:0005759">
    <property type="term" value="C:mitochondrial matrix"/>
    <property type="evidence" value="ECO:0007669"/>
    <property type="project" value="UniProtKB-SubCell"/>
</dbReference>
<proteinExistence type="inferred from homology"/>
<dbReference type="GO" id="GO:0031405">
    <property type="term" value="F:lipoic acid binding"/>
    <property type="evidence" value="ECO:0007669"/>
    <property type="project" value="TreeGrafter"/>
</dbReference>
<dbReference type="Pfam" id="PF02817">
    <property type="entry name" value="E3_binding"/>
    <property type="match status" value="1"/>
</dbReference>
<dbReference type="Pfam" id="PF00364">
    <property type="entry name" value="Biotin_lipoyl"/>
    <property type="match status" value="1"/>
</dbReference>
<comment type="subcellular location">
    <subcellularLocation>
        <location evidence="2">Mitochondrion matrix</location>
    </subcellularLocation>
</comment>
<organism evidence="14 15">
    <name type="scientific">Ascodesmis nigricans</name>
    <dbReference type="NCBI Taxonomy" id="341454"/>
    <lineage>
        <taxon>Eukaryota</taxon>
        <taxon>Fungi</taxon>
        <taxon>Dikarya</taxon>
        <taxon>Ascomycota</taxon>
        <taxon>Pezizomycotina</taxon>
        <taxon>Pezizomycetes</taxon>
        <taxon>Pezizales</taxon>
        <taxon>Ascodesmidaceae</taxon>
        <taxon>Ascodesmis</taxon>
    </lineage>
</organism>
<evidence type="ECO:0000256" key="5">
    <source>
        <dbReference type="ARBA" id="ARBA00022823"/>
    </source>
</evidence>
<keyword evidence="4 10" id="KW-0808">Transferase</keyword>
<evidence type="ECO:0000256" key="3">
    <source>
        <dbReference type="ARBA" id="ARBA00007317"/>
    </source>
</evidence>
<protein>
    <recommendedName>
        <fullName evidence="10">Dihydrolipoamide acetyltransferase component of pyruvate dehydrogenase complex</fullName>
        <ecNumber evidence="10">2.3.1.-</ecNumber>
    </recommendedName>
</protein>
<dbReference type="PROSITE" id="PS00189">
    <property type="entry name" value="LIPOYL"/>
    <property type="match status" value="1"/>
</dbReference>
<sequence>MRASNTLLAARGRLQLLPLLAHSPLAKRSFHASQRVLEIKPFLLADIGEGIRECEVIQWFVEPGARVEQFDKLCEVQSDKASVEISSRYDGVIKKLHYNAGEMALVGKPLVDIDVFGEGEGDAAEAEAPEVSAPEAEEKVPTSKDTPPPINIKDAPAPSKHRSLATPAVRRLCMEHGLNVENITGTGKDGRVMKEDVIRHATEAVGASAPTSAASRASIPLFQAREHAEAAPAAPISPPSFSTSVKQEETVVPLSMIQNQMFKTMTRSLTIPHFLYADEVVFNSLDVLRSNLNKSLTSEVPEGSGINKLTYMPFIIKSVSLALDEFPILNSRVEANGTEKPALVNRSQHNIGVAMDTPMGLLVPNIKNVRVLSVLEIASELQRLQKAASVGKLSPGDLAGGTITVSNIGNIGGGVVAPVIVPTEVAILGIGRAKTVPRYNTKGDIHPESVVNFCWSADHRVVDGATMARMGARVKNFLERPELLLAKLR</sequence>
<dbReference type="InParanoid" id="A0A4S2MT97"/>
<dbReference type="InterPro" id="IPR000089">
    <property type="entry name" value="Biotin_lipoyl"/>
</dbReference>
<keyword evidence="5 10" id="KW-0450">Lipoyl</keyword>
<name>A0A4S2MT97_9PEZI</name>
<dbReference type="PROSITE" id="PS50968">
    <property type="entry name" value="BIOTINYL_LIPOYL"/>
    <property type="match status" value="1"/>
</dbReference>
<dbReference type="SUPFAM" id="SSF51230">
    <property type="entry name" value="Single hybrid motif"/>
    <property type="match status" value="1"/>
</dbReference>
<evidence type="ECO:0000256" key="8">
    <source>
        <dbReference type="ARBA" id="ARBA00023315"/>
    </source>
</evidence>
<reference evidence="14 15" key="1">
    <citation type="submission" date="2019-04" db="EMBL/GenBank/DDBJ databases">
        <title>Comparative genomics and transcriptomics to analyze fruiting body development in filamentous ascomycetes.</title>
        <authorList>
            <consortium name="DOE Joint Genome Institute"/>
            <person name="Lutkenhaus R."/>
            <person name="Traeger S."/>
            <person name="Breuer J."/>
            <person name="Kuo A."/>
            <person name="Lipzen A."/>
            <person name="Pangilinan J."/>
            <person name="Dilworth D."/>
            <person name="Sandor L."/>
            <person name="Poggeler S."/>
            <person name="Barry K."/>
            <person name="Grigoriev I.V."/>
            <person name="Nowrousian M."/>
        </authorList>
    </citation>
    <scope>NUCLEOTIDE SEQUENCE [LARGE SCALE GENOMIC DNA]</scope>
    <source>
        <strain evidence="14 15">CBS 389.68</strain>
    </source>
</reference>
<dbReference type="FunFam" id="4.10.320.10:FF:000002">
    <property type="entry name" value="Dihydrolipoamide acetyltransferase component of pyruvate dehydrogenase complex"/>
    <property type="match status" value="1"/>
</dbReference>
<accession>A0A4S2MT97</accession>
<dbReference type="InterPro" id="IPR011053">
    <property type="entry name" value="Single_hybrid_motif"/>
</dbReference>
<keyword evidence="7" id="KW-0496">Mitochondrion</keyword>
<comment type="catalytic activity">
    <reaction evidence="9">
        <text>N(6)-[(R)-dihydrolipoyl]-L-lysyl-[protein] + 2-methylpropanoyl-CoA = N(6)-[(R)-S(8)-2-methylpropanoyldihydrolipoyl]-L-lysyl-[protein] + CoA</text>
        <dbReference type="Rhea" id="RHEA:18865"/>
        <dbReference type="Rhea" id="RHEA-COMP:10475"/>
        <dbReference type="Rhea" id="RHEA-COMP:10497"/>
        <dbReference type="ChEBI" id="CHEBI:57287"/>
        <dbReference type="ChEBI" id="CHEBI:57338"/>
        <dbReference type="ChEBI" id="CHEBI:83100"/>
        <dbReference type="ChEBI" id="CHEBI:83142"/>
        <dbReference type="EC" id="2.3.1.168"/>
    </reaction>
    <physiologicalReaction direction="left-to-right" evidence="9">
        <dbReference type="Rhea" id="RHEA:18866"/>
    </physiologicalReaction>
</comment>
<dbReference type="FunFam" id="2.40.50.100:FF:000013">
    <property type="entry name" value="Dihydrolipoamide acetyltransferase component of pyruvate dehydrogenase complex"/>
    <property type="match status" value="1"/>
</dbReference>
<dbReference type="Pfam" id="PF00198">
    <property type="entry name" value="2-oxoacid_dh"/>
    <property type="match status" value="1"/>
</dbReference>
<dbReference type="Gene3D" id="2.40.50.100">
    <property type="match status" value="1"/>
</dbReference>
<dbReference type="AlphaFoldDB" id="A0A4S2MT97"/>
<dbReference type="GO" id="GO:0043754">
    <property type="term" value="F:dihydrolipoamide branched chain acyltransferase activity"/>
    <property type="evidence" value="ECO:0007669"/>
    <property type="project" value="UniProtKB-EC"/>
</dbReference>
<dbReference type="Proteomes" id="UP000298138">
    <property type="component" value="Unassembled WGS sequence"/>
</dbReference>
<dbReference type="CDD" id="cd06849">
    <property type="entry name" value="lipoyl_domain"/>
    <property type="match status" value="1"/>
</dbReference>
<evidence type="ECO:0000256" key="9">
    <source>
        <dbReference type="ARBA" id="ARBA00051775"/>
    </source>
</evidence>
<dbReference type="PANTHER" id="PTHR43178">
    <property type="entry name" value="DIHYDROLIPOAMIDE ACETYLTRANSFERASE COMPONENT OF PYRUVATE DEHYDROGENASE COMPLEX"/>
    <property type="match status" value="1"/>
</dbReference>
<evidence type="ECO:0000256" key="10">
    <source>
        <dbReference type="RuleBase" id="RU003423"/>
    </source>
</evidence>
<evidence type="ECO:0000259" key="13">
    <source>
        <dbReference type="PROSITE" id="PS51826"/>
    </source>
</evidence>
<evidence type="ECO:0000313" key="14">
    <source>
        <dbReference type="EMBL" id="TGZ79718.1"/>
    </source>
</evidence>
<dbReference type="FunFam" id="3.30.559.10:FF:000007">
    <property type="entry name" value="Dihydrolipoamide acetyltransferase component of pyruvate dehydrogenase complex"/>
    <property type="match status" value="1"/>
</dbReference>
<dbReference type="GO" id="GO:0016407">
    <property type="term" value="F:acetyltransferase activity"/>
    <property type="evidence" value="ECO:0007669"/>
    <property type="project" value="TreeGrafter"/>
</dbReference>
<evidence type="ECO:0000256" key="4">
    <source>
        <dbReference type="ARBA" id="ARBA00022679"/>
    </source>
</evidence>
<comment type="cofactor">
    <cofactor evidence="1 10">
        <name>(R)-lipoate</name>
        <dbReference type="ChEBI" id="CHEBI:83088"/>
    </cofactor>
</comment>
<dbReference type="SUPFAM" id="SSF47005">
    <property type="entry name" value="Peripheral subunit-binding domain of 2-oxo acid dehydrogenase complex"/>
    <property type="match status" value="1"/>
</dbReference>
<feature type="domain" description="Peripheral subunit-binding (PSBD)" evidence="13">
    <location>
        <begin position="164"/>
        <end position="201"/>
    </location>
</feature>
<feature type="region of interest" description="Disordered" evidence="11">
    <location>
        <begin position="121"/>
        <end position="163"/>
    </location>
</feature>
<dbReference type="GO" id="GO:0005829">
    <property type="term" value="C:cytosol"/>
    <property type="evidence" value="ECO:0007669"/>
    <property type="project" value="UniProtKB-ARBA"/>
</dbReference>
<keyword evidence="15" id="KW-1185">Reference proteome</keyword>
<dbReference type="InterPro" id="IPR001078">
    <property type="entry name" value="2-oxoacid_DH_actylTfrase"/>
</dbReference>
<feature type="domain" description="Lipoyl-binding" evidence="12">
    <location>
        <begin position="39"/>
        <end position="114"/>
    </location>
</feature>
<dbReference type="Gene3D" id="3.30.559.10">
    <property type="entry name" value="Chloramphenicol acetyltransferase-like domain"/>
    <property type="match status" value="1"/>
</dbReference>
<evidence type="ECO:0000259" key="12">
    <source>
        <dbReference type="PROSITE" id="PS50968"/>
    </source>
</evidence>
<dbReference type="STRING" id="341454.A0A4S2MT97"/>
<dbReference type="InterPro" id="IPR023213">
    <property type="entry name" value="CAT-like_dom_sf"/>
</dbReference>
<dbReference type="InterPro" id="IPR004167">
    <property type="entry name" value="PSBD"/>
</dbReference>
<gene>
    <name evidence="14" type="ORF">EX30DRAFT_355575</name>
</gene>
<keyword evidence="6" id="KW-0809">Transit peptide</keyword>
<dbReference type="OrthoDB" id="15567at2759"/>
<evidence type="ECO:0000313" key="15">
    <source>
        <dbReference type="Proteomes" id="UP000298138"/>
    </source>
</evidence>
<evidence type="ECO:0000256" key="1">
    <source>
        <dbReference type="ARBA" id="ARBA00001938"/>
    </source>
</evidence>
<dbReference type="GO" id="GO:0045333">
    <property type="term" value="P:cellular respiration"/>
    <property type="evidence" value="ECO:0007669"/>
    <property type="project" value="UniProtKB-ARBA"/>
</dbReference>
<dbReference type="Gene3D" id="4.10.320.10">
    <property type="entry name" value="E3-binding domain"/>
    <property type="match status" value="1"/>
</dbReference>
<dbReference type="EC" id="2.3.1.-" evidence="10"/>
<evidence type="ECO:0000256" key="2">
    <source>
        <dbReference type="ARBA" id="ARBA00004305"/>
    </source>
</evidence>